<evidence type="ECO:0000313" key="4">
    <source>
        <dbReference type="Proteomes" id="UP000297814"/>
    </source>
</evidence>
<keyword evidence="4" id="KW-1185">Reference proteome</keyword>
<feature type="compositionally biased region" description="Low complexity" evidence="1">
    <location>
        <begin position="582"/>
        <end position="594"/>
    </location>
</feature>
<feature type="compositionally biased region" description="Low complexity" evidence="1">
    <location>
        <begin position="489"/>
        <end position="503"/>
    </location>
</feature>
<accession>A0A4Z1GPR7</accession>
<comment type="caution">
    <text evidence="3">The sequence shown here is derived from an EMBL/GenBank/DDBJ whole genome shotgun (WGS) entry which is preliminary data.</text>
</comment>
<protein>
    <submittedName>
        <fullName evidence="3">Uncharacterized protein</fullName>
    </submittedName>
</protein>
<dbReference type="EMBL" id="PQXK01000096">
    <property type="protein sequence ID" value="TGO37472.1"/>
    <property type="molecule type" value="Genomic_DNA"/>
</dbReference>
<keyword evidence="2" id="KW-0732">Signal</keyword>
<feature type="chain" id="PRO_5021190430" evidence="2">
    <location>
        <begin position="20"/>
        <end position="780"/>
    </location>
</feature>
<gene>
    <name evidence="3" type="ORF">BHYA_0096g00110</name>
</gene>
<feature type="region of interest" description="Disordered" evidence="1">
    <location>
        <begin position="582"/>
        <end position="612"/>
    </location>
</feature>
<proteinExistence type="predicted"/>
<organism evidence="3 4">
    <name type="scientific">Botrytis hyacinthi</name>
    <dbReference type="NCBI Taxonomy" id="278943"/>
    <lineage>
        <taxon>Eukaryota</taxon>
        <taxon>Fungi</taxon>
        <taxon>Dikarya</taxon>
        <taxon>Ascomycota</taxon>
        <taxon>Pezizomycotina</taxon>
        <taxon>Leotiomycetes</taxon>
        <taxon>Helotiales</taxon>
        <taxon>Sclerotiniaceae</taxon>
        <taxon>Botrytis</taxon>
    </lineage>
</organism>
<evidence type="ECO:0000313" key="3">
    <source>
        <dbReference type="EMBL" id="TGO37472.1"/>
    </source>
</evidence>
<dbReference type="Proteomes" id="UP000297814">
    <property type="component" value="Unassembled WGS sequence"/>
</dbReference>
<reference evidence="3 4" key="1">
    <citation type="submission" date="2017-12" db="EMBL/GenBank/DDBJ databases">
        <title>Comparative genomics of Botrytis spp.</title>
        <authorList>
            <person name="Valero-Jimenez C.A."/>
            <person name="Tapia P."/>
            <person name="Veloso J."/>
            <person name="Silva-Moreno E."/>
            <person name="Staats M."/>
            <person name="Valdes J.H."/>
            <person name="Van Kan J.A.L."/>
        </authorList>
    </citation>
    <scope>NUCLEOTIDE SEQUENCE [LARGE SCALE GENOMIC DNA]</scope>
    <source>
        <strain evidence="3 4">Bh0001</strain>
    </source>
</reference>
<feature type="signal peptide" evidence="2">
    <location>
        <begin position="1"/>
        <end position="19"/>
    </location>
</feature>
<sequence>MKWTIVSSLVLSLALPVVSSPVPTDNVPHKICDEGDDYSKSQVRGANLEMVSSLEERRLALDLGSFPLAIHLPPSSVMFQVLEIQAPADIKFVSAVKATPGEGGKVTGYIKATCVECFTTGNAIVTTSGVETDDSILGDILHFLTNPTEIIVDALDLNLRLGFQGVTGHFEIDIAFAAAGTYTVPIFTSESLLGMQLNDKDSIGLMFEIELILAVTAPVDVIAGFEVEFPDDTFIILNPLSGELVEEKLKGIKAKSIPAKFKSGAGCFSVALRFKLKAGTSVEVFNFGFKFEAGAYIDAPLYKACITYQPDQPCTLNFTENFIIDVAVYAEAAKAIDFLTWAAGPIVVSTLYVAPLPSTCFISTTPTTQNGLASSTTSNPITPTPELETTLSKSTYKIPSTTIPSPLTNFTISYFSVEESRSRTEPFSTNSSNSTITRGSLYGSDVSAEATGIPSGASSGTSMAIPANSTSGSISYTRPVQTYGDKTESSPIPAIKIPSSSDSTITSGAPFPIATTHHTIIVPIESKEHDDSTSVSKDLPTITVNSTSTYTIYSCAKEAIWCPSTLLFSLILTKTIAESTATGSSFSSPISTSTIRKVSDQPSPTSTSLLPPAPLPAFESPQTINSHFALGTDTPHISIPDDTTFIACPTTIIERIETTIIFSTIGISIAAYSPTVPLIISGSTWYTPGQSLWNPPGPTISTITTGGPGGYLSVASNTLSRRTGTGTIAAGVSRTGIRGLIPGKITKTGSVTGRRWATSSAKTTVSSISRGGGWVENMVH</sequence>
<evidence type="ECO:0000256" key="1">
    <source>
        <dbReference type="SAM" id="MobiDB-lite"/>
    </source>
</evidence>
<name>A0A4Z1GPR7_9HELO</name>
<dbReference type="AlphaFoldDB" id="A0A4Z1GPR7"/>
<evidence type="ECO:0000256" key="2">
    <source>
        <dbReference type="SAM" id="SignalP"/>
    </source>
</evidence>
<feature type="region of interest" description="Disordered" evidence="1">
    <location>
        <begin position="481"/>
        <end position="503"/>
    </location>
</feature>